<dbReference type="AlphaFoldDB" id="A0A183DSZ9"/>
<dbReference type="EMBL" id="UYRT01078841">
    <property type="protein sequence ID" value="VDN19353.1"/>
    <property type="molecule type" value="Genomic_DNA"/>
</dbReference>
<dbReference type="WBParaSite" id="GPUH_0001185401-mRNA-1">
    <property type="protein sequence ID" value="GPUH_0001185401-mRNA-1"/>
    <property type="gene ID" value="GPUH_0001185401"/>
</dbReference>
<feature type="region of interest" description="Disordered" evidence="2">
    <location>
        <begin position="171"/>
        <end position="230"/>
    </location>
</feature>
<feature type="compositionally biased region" description="Polar residues" evidence="2">
    <location>
        <begin position="205"/>
        <end position="220"/>
    </location>
</feature>
<evidence type="ECO:0000259" key="3">
    <source>
        <dbReference type="PROSITE" id="PS50102"/>
    </source>
</evidence>
<evidence type="ECO:0000256" key="1">
    <source>
        <dbReference type="PROSITE-ProRule" id="PRU00176"/>
    </source>
</evidence>
<sequence length="230" mass="25276">MTVQPKAALNVEAPPFYAMLPVRAFKLCVKRLPRSVTTATIVAYFSRWGAVQKVFLADDCTVSGLTKFAIVHFSDYTEVEAAMAQLPHVIDGEVLATCRASLCPYCIFWRQTEKQQQLQLLQYQQQVKDVSVPVLVCCWARSYGLAKATAALFPNAPLGHYYLDQPLPEHSAGQSCDQGPICGETQPEEQSGIAEENSGPIGLTVASSQSIDQETVQQPRSAERSPEPVR</sequence>
<reference evidence="4 5" key="2">
    <citation type="submission" date="2018-11" db="EMBL/GenBank/DDBJ databases">
        <authorList>
            <consortium name="Pathogen Informatics"/>
        </authorList>
    </citation>
    <scope>NUCLEOTIDE SEQUENCE [LARGE SCALE GENOMIC DNA]</scope>
</reference>
<dbReference type="SUPFAM" id="SSF54928">
    <property type="entry name" value="RNA-binding domain, RBD"/>
    <property type="match status" value="1"/>
</dbReference>
<dbReference type="PROSITE" id="PS50102">
    <property type="entry name" value="RRM"/>
    <property type="match status" value="1"/>
</dbReference>
<evidence type="ECO:0000256" key="2">
    <source>
        <dbReference type="SAM" id="MobiDB-lite"/>
    </source>
</evidence>
<gene>
    <name evidence="4" type="ORF">GPUH_LOCUS11840</name>
</gene>
<name>A0A183DSZ9_9BILA</name>
<organism evidence="6">
    <name type="scientific">Gongylonema pulchrum</name>
    <dbReference type="NCBI Taxonomy" id="637853"/>
    <lineage>
        <taxon>Eukaryota</taxon>
        <taxon>Metazoa</taxon>
        <taxon>Ecdysozoa</taxon>
        <taxon>Nematoda</taxon>
        <taxon>Chromadorea</taxon>
        <taxon>Rhabditida</taxon>
        <taxon>Spirurina</taxon>
        <taxon>Spiruromorpha</taxon>
        <taxon>Spiruroidea</taxon>
        <taxon>Gongylonematidae</taxon>
        <taxon>Gongylonema</taxon>
    </lineage>
</organism>
<dbReference type="Proteomes" id="UP000271098">
    <property type="component" value="Unassembled WGS sequence"/>
</dbReference>
<dbReference type="OrthoDB" id="6159137at2759"/>
<dbReference type="GO" id="GO:0003723">
    <property type="term" value="F:RNA binding"/>
    <property type="evidence" value="ECO:0007669"/>
    <property type="project" value="UniProtKB-UniRule"/>
</dbReference>
<evidence type="ECO:0000313" key="5">
    <source>
        <dbReference type="Proteomes" id="UP000271098"/>
    </source>
</evidence>
<dbReference type="InterPro" id="IPR035979">
    <property type="entry name" value="RBD_domain_sf"/>
</dbReference>
<dbReference type="InterPro" id="IPR012677">
    <property type="entry name" value="Nucleotide-bd_a/b_plait_sf"/>
</dbReference>
<evidence type="ECO:0000313" key="6">
    <source>
        <dbReference type="WBParaSite" id="GPUH_0001185401-mRNA-1"/>
    </source>
</evidence>
<dbReference type="Pfam" id="PF00076">
    <property type="entry name" value="RRM_1"/>
    <property type="match status" value="1"/>
</dbReference>
<reference evidence="6" key="1">
    <citation type="submission" date="2016-06" db="UniProtKB">
        <authorList>
            <consortium name="WormBaseParasite"/>
        </authorList>
    </citation>
    <scope>IDENTIFICATION</scope>
</reference>
<dbReference type="SMART" id="SM00360">
    <property type="entry name" value="RRM"/>
    <property type="match status" value="1"/>
</dbReference>
<dbReference type="Gene3D" id="3.30.70.330">
    <property type="match status" value="1"/>
</dbReference>
<keyword evidence="1" id="KW-0694">RNA-binding</keyword>
<keyword evidence="5" id="KW-1185">Reference proteome</keyword>
<dbReference type="InterPro" id="IPR000504">
    <property type="entry name" value="RRM_dom"/>
</dbReference>
<feature type="compositionally biased region" description="Basic and acidic residues" evidence="2">
    <location>
        <begin position="221"/>
        <end position="230"/>
    </location>
</feature>
<evidence type="ECO:0000313" key="4">
    <source>
        <dbReference type="EMBL" id="VDN19353.1"/>
    </source>
</evidence>
<proteinExistence type="predicted"/>
<protein>
    <submittedName>
        <fullName evidence="6">RRM domain-containing protein</fullName>
    </submittedName>
</protein>
<accession>A0A183DSZ9</accession>
<feature type="domain" description="RRM" evidence="3">
    <location>
        <begin position="25"/>
        <end position="95"/>
    </location>
</feature>